<dbReference type="GO" id="GO:0016779">
    <property type="term" value="F:nucleotidyltransferase activity"/>
    <property type="evidence" value="ECO:0007669"/>
    <property type="project" value="UniProtKB-ARBA"/>
</dbReference>
<name>A0A1F7WID5_9BACT</name>
<dbReference type="Pfam" id="PF12804">
    <property type="entry name" value="NTP_transf_3"/>
    <property type="match status" value="1"/>
</dbReference>
<sequence length="231" mass="25703">MSFSEKDDMEIKAPGKDKIFAFVLAAGESSRMGEPKQFLTYGGASFLTRAIEGFIRAGVDDIVVVCGFRFEAMKEHILGSRYSIAVEEFLKRLTIVENPDYSKGQLSSIKAGLEAFRRKKAIDFYKGFMIQLIDRPLVRYDTFKKLKERFAADDGGAILLPSYKMKRGHPACFSSGFIGRILGLGGGESLKTILAENEKEIKYLEVEDAGIITNVDTPLEYEKIKGVANVD</sequence>
<evidence type="ECO:0000259" key="1">
    <source>
        <dbReference type="Pfam" id="PF12804"/>
    </source>
</evidence>
<accession>A0A1F7WID5</accession>
<dbReference type="PANTHER" id="PTHR43777">
    <property type="entry name" value="MOLYBDENUM COFACTOR CYTIDYLYLTRANSFERASE"/>
    <property type="match status" value="1"/>
</dbReference>
<evidence type="ECO:0000313" key="3">
    <source>
        <dbReference type="Proteomes" id="UP000178735"/>
    </source>
</evidence>
<comment type="caution">
    <text evidence="2">The sequence shown here is derived from an EMBL/GenBank/DDBJ whole genome shotgun (WGS) entry which is preliminary data.</text>
</comment>
<dbReference type="SUPFAM" id="SSF53448">
    <property type="entry name" value="Nucleotide-diphospho-sugar transferases"/>
    <property type="match status" value="1"/>
</dbReference>
<dbReference type="InterPro" id="IPR029044">
    <property type="entry name" value="Nucleotide-diphossugar_trans"/>
</dbReference>
<dbReference type="Proteomes" id="UP000178735">
    <property type="component" value="Unassembled WGS sequence"/>
</dbReference>
<dbReference type="Gene3D" id="3.90.550.10">
    <property type="entry name" value="Spore Coat Polysaccharide Biosynthesis Protein SpsA, Chain A"/>
    <property type="match status" value="1"/>
</dbReference>
<gene>
    <name evidence="2" type="ORF">A2008_09505</name>
</gene>
<feature type="domain" description="MobA-like NTP transferase" evidence="1">
    <location>
        <begin position="21"/>
        <end position="197"/>
    </location>
</feature>
<organism evidence="2 3">
    <name type="scientific">Candidatus Wallbacteria bacterium GWC2_49_35</name>
    <dbReference type="NCBI Taxonomy" id="1817813"/>
    <lineage>
        <taxon>Bacteria</taxon>
        <taxon>Candidatus Walliibacteriota</taxon>
    </lineage>
</organism>
<dbReference type="AlphaFoldDB" id="A0A1F7WID5"/>
<dbReference type="STRING" id="1817813.A2008_09505"/>
<dbReference type="InterPro" id="IPR025877">
    <property type="entry name" value="MobA-like_NTP_Trfase"/>
</dbReference>
<reference evidence="2 3" key="1">
    <citation type="journal article" date="2016" name="Nat. Commun.">
        <title>Thousands of microbial genomes shed light on interconnected biogeochemical processes in an aquifer system.</title>
        <authorList>
            <person name="Anantharaman K."/>
            <person name="Brown C.T."/>
            <person name="Hug L.A."/>
            <person name="Sharon I."/>
            <person name="Castelle C.J."/>
            <person name="Probst A.J."/>
            <person name="Thomas B.C."/>
            <person name="Singh A."/>
            <person name="Wilkins M.J."/>
            <person name="Karaoz U."/>
            <person name="Brodie E.L."/>
            <person name="Williams K.H."/>
            <person name="Hubbard S.S."/>
            <person name="Banfield J.F."/>
        </authorList>
    </citation>
    <scope>NUCLEOTIDE SEQUENCE [LARGE SCALE GENOMIC DNA]</scope>
</reference>
<dbReference type="EMBL" id="MGFH01000206">
    <property type="protein sequence ID" value="OGM02571.1"/>
    <property type="molecule type" value="Genomic_DNA"/>
</dbReference>
<evidence type="ECO:0000313" key="2">
    <source>
        <dbReference type="EMBL" id="OGM02571.1"/>
    </source>
</evidence>
<dbReference type="CDD" id="cd04182">
    <property type="entry name" value="GT_2_like_f"/>
    <property type="match status" value="1"/>
</dbReference>
<protein>
    <recommendedName>
        <fullName evidence="1">MobA-like NTP transferase domain-containing protein</fullName>
    </recommendedName>
</protein>
<dbReference type="PANTHER" id="PTHR43777:SF1">
    <property type="entry name" value="MOLYBDENUM COFACTOR CYTIDYLYLTRANSFERASE"/>
    <property type="match status" value="1"/>
</dbReference>
<proteinExistence type="predicted"/>